<protein>
    <submittedName>
        <fullName evidence="2">Uncharacterized protein</fullName>
    </submittedName>
</protein>
<keyword evidence="3" id="KW-1185">Reference proteome</keyword>
<name>A0A8T2P1S4_9TELE</name>
<dbReference type="AlphaFoldDB" id="A0A8T2P1S4"/>
<evidence type="ECO:0000313" key="2">
    <source>
        <dbReference type="EMBL" id="KAG9343592.1"/>
    </source>
</evidence>
<organism evidence="2 3">
    <name type="scientific">Albula glossodonta</name>
    <name type="common">roundjaw bonefish</name>
    <dbReference type="NCBI Taxonomy" id="121402"/>
    <lineage>
        <taxon>Eukaryota</taxon>
        <taxon>Metazoa</taxon>
        <taxon>Chordata</taxon>
        <taxon>Craniata</taxon>
        <taxon>Vertebrata</taxon>
        <taxon>Euteleostomi</taxon>
        <taxon>Actinopterygii</taxon>
        <taxon>Neopterygii</taxon>
        <taxon>Teleostei</taxon>
        <taxon>Albuliformes</taxon>
        <taxon>Albulidae</taxon>
        <taxon>Albula</taxon>
    </lineage>
</organism>
<feature type="region of interest" description="Disordered" evidence="1">
    <location>
        <begin position="72"/>
        <end position="96"/>
    </location>
</feature>
<evidence type="ECO:0000313" key="3">
    <source>
        <dbReference type="Proteomes" id="UP000824540"/>
    </source>
</evidence>
<gene>
    <name evidence="2" type="ORF">JZ751_013762</name>
</gene>
<sequence length="96" mass="10715">MTSYWSCMSLRLLSWSPPLVSRNCLISSSTVSAPSGDWHLSTAWEASRYTPASHQWFTCHGVTGTRHRYDSAVPTANPNPQGHEQALVIRKPRSSE</sequence>
<comment type="caution">
    <text evidence="2">The sequence shown here is derived from an EMBL/GenBank/DDBJ whole genome shotgun (WGS) entry which is preliminary data.</text>
</comment>
<accession>A0A8T2P1S4</accession>
<proteinExistence type="predicted"/>
<reference evidence="2" key="1">
    <citation type="thesis" date="2021" institute="BYU ScholarsArchive" country="Provo, UT, USA">
        <title>Applications of and Algorithms for Genome Assembly and Genomic Analyses with an Emphasis on Marine Teleosts.</title>
        <authorList>
            <person name="Pickett B.D."/>
        </authorList>
    </citation>
    <scope>NUCLEOTIDE SEQUENCE</scope>
    <source>
        <strain evidence="2">HI-2016</strain>
    </source>
</reference>
<dbReference type="Proteomes" id="UP000824540">
    <property type="component" value="Unassembled WGS sequence"/>
</dbReference>
<evidence type="ECO:0000256" key="1">
    <source>
        <dbReference type="SAM" id="MobiDB-lite"/>
    </source>
</evidence>
<dbReference type="EMBL" id="JAFBMS010000023">
    <property type="protein sequence ID" value="KAG9343592.1"/>
    <property type="molecule type" value="Genomic_DNA"/>
</dbReference>